<feature type="transmembrane region" description="Helical" evidence="13">
    <location>
        <begin position="484"/>
        <end position="504"/>
    </location>
</feature>
<evidence type="ECO:0000256" key="6">
    <source>
        <dbReference type="ARBA" id="ARBA00022979"/>
    </source>
</evidence>
<keyword evidence="8" id="KW-0915">Sodium</keyword>
<feature type="transmembrane region" description="Helical" evidence="13">
    <location>
        <begin position="744"/>
        <end position="762"/>
    </location>
</feature>
<feature type="transmembrane region" description="Helical" evidence="13">
    <location>
        <begin position="557"/>
        <end position="579"/>
    </location>
</feature>
<feature type="transmembrane region" description="Helical" evidence="13">
    <location>
        <begin position="421"/>
        <end position="446"/>
    </location>
</feature>
<keyword evidence="10 13" id="KW-0472">Membrane</keyword>
<keyword evidence="4 13" id="KW-0812">Transmembrane</keyword>
<feature type="transmembrane region" description="Helical" evidence="13">
    <location>
        <begin position="856"/>
        <end position="875"/>
    </location>
</feature>
<evidence type="ECO:0000256" key="9">
    <source>
        <dbReference type="ARBA" id="ARBA00023065"/>
    </source>
</evidence>
<dbReference type="Gene3D" id="1.20.1730.10">
    <property type="entry name" value="Sodium/glucose cotransporter"/>
    <property type="match status" value="2"/>
</dbReference>
<keyword evidence="5" id="KW-0769">Symport</keyword>
<dbReference type="Proteomes" id="UP000324091">
    <property type="component" value="Chromosome 11"/>
</dbReference>
<feature type="transmembrane region" description="Helical" evidence="13">
    <location>
        <begin position="53"/>
        <end position="78"/>
    </location>
</feature>
<dbReference type="GO" id="GO:0008292">
    <property type="term" value="P:acetylcholine biosynthetic process"/>
    <property type="evidence" value="ECO:0007669"/>
    <property type="project" value="TreeGrafter"/>
</dbReference>
<evidence type="ECO:0000256" key="11">
    <source>
        <dbReference type="ARBA" id="ARBA00023180"/>
    </source>
</evidence>
<evidence type="ECO:0000313" key="14">
    <source>
        <dbReference type="EMBL" id="TWW78496.1"/>
    </source>
</evidence>
<feature type="transmembrane region" description="Helical" evidence="13">
    <location>
        <begin position="680"/>
        <end position="702"/>
    </location>
</feature>
<reference evidence="14 15" key="1">
    <citation type="submission" date="2019-04" db="EMBL/GenBank/DDBJ databases">
        <title>Chromosome genome assembly for Takifugu flavidus.</title>
        <authorList>
            <person name="Xiao S."/>
        </authorList>
    </citation>
    <scope>NUCLEOTIDE SEQUENCE [LARGE SCALE GENOMIC DNA]</scope>
    <source>
        <strain evidence="14">HTHZ2018</strain>
        <tissue evidence="14">Muscle</tissue>
    </source>
</reference>
<dbReference type="EMBL" id="RHFK02000003">
    <property type="protein sequence ID" value="TWW78496.1"/>
    <property type="molecule type" value="Genomic_DNA"/>
</dbReference>
<sequence>MAVNIPGVIAIAFFYLLVLGTGLWASFKSKREQKKCAASGLEMSLLGNRSINVVVGVLTMTATWVGGGTVVGLCEMIYTPSKGLMGAMAMLTAYASSFIIAGFFFAKPMRDKNFVTLLDPFHQKYGKVVAAVMSVVSVLNDILWVPVALTGLGGTMSVVLNLSFSLCVWISAAVAIIYTLLGGLYSVAYTDVVQLVLIFCSLWICVPFILINPHTMDISQTLTNNTLHAPWIGDLQPRNIGVITDEFICFALGGLASQCFQQRVLSSFSGTTAKISCFAAALFYLVLGIPPILLGAGAASTDWNQTTYGSPSPYERDEAALILPITLQHLAPSFISIIGIGCVAAAVMSSTDSILLSSASVFSNNIYKNIIRPQASDKEIQWVIRISVVLTGLIGMSFIGLQNSIIEFWYFNAELNFILIFPQFLCALFFQIANGYGAIMGILVGLSLRLLSGNQLLGIEPVIHFPGYTLENGVYVHYAPIKTIFMMSSLAAILLFSYLPSVLFNKNLLPQRWDVFKITAQKVPGAPSPLEASREHEMEKLLPLKDESHQSVMAVNIPGVVVMVVFYLMVLGTGVWASFKSRRKQKKSGATGIEMVLVGNRSINVVVGAFTMTATVIDGGFIMALVEFMYLPSSGLTETLLLLFSVSASLILGGLVFVKPLREKRYQTLLDPFQEKCGKVVTSILSLMSLLVDLLWMPVILISLGGSMSVVLDIPFSACVWMSAAVAITYTLLGGLYSVAYTDIIQLILIFLGLWICVPFVLTNPSTLDISQTLMNNTLHAPWIGQPELKRAWIMVDEFIFMHLTPSFISIVGIGCVAAAAMSSADSTLLSVASIFSTNIYRSIIRPQASDREIQWVVRVSVVAAGIIGTVLSSLKSSVIMYVFLANEVAFIIMFPQLVSILFFPTFNSYGAIMGVIVGIMLKLLSGDPLLGLEPVIHFPGCTLEDGVYVQYAPVRTICMLFALASILFFSYLSSVLFNKNLLPDKLDVFSVKKQPGAAVVTPAGSSTEWKEGQEVKCEMEESQLMM</sequence>
<keyword evidence="11" id="KW-0325">Glycoprotein</keyword>
<evidence type="ECO:0000256" key="2">
    <source>
        <dbReference type="ARBA" id="ARBA00006434"/>
    </source>
</evidence>
<evidence type="ECO:0000256" key="10">
    <source>
        <dbReference type="ARBA" id="ARBA00023136"/>
    </source>
</evidence>
<keyword evidence="7 13" id="KW-1133">Transmembrane helix</keyword>
<organism evidence="14 15">
    <name type="scientific">Takifugu flavidus</name>
    <name type="common">sansaifugu</name>
    <dbReference type="NCBI Taxonomy" id="433684"/>
    <lineage>
        <taxon>Eukaryota</taxon>
        <taxon>Metazoa</taxon>
        <taxon>Chordata</taxon>
        <taxon>Craniata</taxon>
        <taxon>Vertebrata</taxon>
        <taxon>Euteleostomi</taxon>
        <taxon>Actinopterygii</taxon>
        <taxon>Neopterygii</taxon>
        <taxon>Teleostei</taxon>
        <taxon>Neoteleostei</taxon>
        <taxon>Acanthomorphata</taxon>
        <taxon>Eupercaria</taxon>
        <taxon>Tetraodontiformes</taxon>
        <taxon>Tetradontoidea</taxon>
        <taxon>Tetraodontidae</taxon>
        <taxon>Takifugu</taxon>
    </lineage>
</organism>
<evidence type="ECO:0000256" key="7">
    <source>
        <dbReference type="ARBA" id="ARBA00022989"/>
    </source>
</evidence>
<feature type="transmembrane region" description="Helical" evidence="13">
    <location>
        <begin position="6"/>
        <end position="25"/>
    </location>
</feature>
<name>A0A5C6PHX0_9TELE</name>
<feature type="transmembrane region" description="Helical" evidence="13">
    <location>
        <begin position="159"/>
        <end position="180"/>
    </location>
</feature>
<proteinExistence type="inferred from homology"/>
<evidence type="ECO:0000256" key="13">
    <source>
        <dbReference type="SAM" id="Phobius"/>
    </source>
</evidence>
<protein>
    <submittedName>
        <fullName evidence="14">High affinity choline transporter 1 Hemicholinium-3-sensitive choline transporter</fullName>
    </submittedName>
</protein>
<feature type="transmembrane region" description="Helical" evidence="13">
    <location>
        <begin position="808"/>
        <end position="836"/>
    </location>
</feature>
<dbReference type="InterPro" id="IPR038377">
    <property type="entry name" value="Na/Glc_symporter_sf"/>
</dbReference>
<evidence type="ECO:0000313" key="15">
    <source>
        <dbReference type="Proteomes" id="UP000324091"/>
    </source>
</evidence>
<evidence type="ECO:0000256" key="12">
    <source>
        <dbReference type="ARBA" id="ARBA00023201"/>
    </source>
</evidence>
<dbReference type="PANTHER" id="PTHR45897">
    <property type="entry name" value="HIGH-AFFINITY CHOLINE TRANSPORTER 1"/>
    <property type="match status" value="1"/>
</dbReference>
<keyword evidence="15" id="KW-1185">Reference proteome</keyword>
<feature type="transmembrane region" description="Helical" evidence="13">
    <location>
        <begin position="714"/>
        <end position="737"/>
    </location>
</feature>
<evidence type="ECO:0000256" key="1">
    <source>
        <dbReference type="ARBA" id="ARBA00004141"/>
    </source>
</evidence>
<feature type="transmembrane region" description="Helical" evidence="13">
    <location>
        <begin position="127"/>
        <end position="147"/>
    </location>
</feature>
<dbReference type="InterPro" id="IPR052244">
    <property type="entry name" value="Choline_transporter"/>
</dbReference>
<dbReference type="Pfam" id="PF00474">
    <property type="entry name" value="SSF"/>
    <property type="match status" value="3"/>
</dbReference>
<evidence type="ECO:0000256" key="4">
    <source>
        <dbReference type="ARBA" id="ARBA00022692"/>
    </source>
</evidence>
<dbReference type="GO" id="GO:0005307">
    <property type="term" value="F:choline:sodium symporter activity"/>
    <property type="evidence" value="ECO:0007669"/>
    <property type="project" value="TreeGrafter"/>
</dbReference>
<keyword evidence="3" id="KW-0813">Transport</keyword>
<comment type="subcellular location">
    <subcellularLocation>
        <location evidence="1">Membrane</location>
        <topology evidence="1">Multi-pass membrane protein</topology>
    </subcellularLocation>
</comment>
<evidence type="ECO:0000256" key="8">
    <source>
        <dbReference type="ARBA" id="ARBA00023053"/>
    </source>
</evidence>
<comment type="similarity">
    <text evidence="2">Belongs to the sodium:solute symporter (SSF) (TC 2.A.21) family.</text>
</comment>
<keyword evidence="12" id="KW-0739">Sodium transport</keyword>
<keyword evidence="9" id="KW-0406">Ion transport</keyword>
<feature type="transmembrane region" description="Helical" evidence="13">
    <location>
        <begin position="192"/>
        <end position="211"/>
    </location>
</feature>
<keyword evidence="6" id="KW-0530">Neurotransmitter biosynthesis</keyword>
<feature type="transmembrane region" description="Helical" evidence="13">
    <location>
        <begin position="605"/>
        <end position="628"/>
    </location>
</feature>
<evidence type="ECO:0000256" key="3">
    <source>
        <dbReference type="ARBA" id="ARBA00022448"/>
    </source>
</evidence>
<dbReference type="CDD" id="cd11474">
    <property type="entry name" value="SLC5sbd_CHT"/>
    <property type="match status" value="1"/>
</dbReference>
<evidence type="ECO:0000256" key="5">
    <source>
        <dbReference type="ARBA" id="ARBA00022847"/>
    </source>
</evidence>
<dbReference type="AlphaFoldDB" id="A0A5C6PHX0"/>
<feature type="transmembrane region" description="Helical" evidence="13">
    <location>
        <begin position="272"/>
        <end position="294"/>
    </location>
</feature>
<feature type="transmembrane region" description="Helical" evidence="13">
    <location>
        <begin position="953"/>
        <end position="973"/>
    </location>
</feature>
<feature type="transmembrane region" description="Helical" evidence="13">
    <location>
        <begin position="334"/>
        <end position="362"/>
    </location>
</feature>
<dbReference type="PROSITE" id="PS50283">
    <property type="entry name" value="NA_SOLUT_SYMP_3"/>
    <property type="match status" value="2"/>
</dbReference>
<feature type="transmembrane region" description="Helical" evidence="13">
    <location>
        <begin position="382"/>
        <end position="401"/>
    </location>
</feature>
<accession>A0A5C6PHX0</accession>
<comment type="caution">
    <text evidence="14">The sequence shown here is derived from an EMBL/GenBank/DDBJ whole genome shotgun (WGS) entry which is preliminary data.</text>
</comment>
<dbReference type="PANTHER" id="PTHR45897:SF5">
    <property type="entry name" value="HIGH AFFINITY CHOLINE TRANSPORTER 1"/>
    <property type="match status" value="1"/>
</dbReference>
<feature type="transmembrane region" description="Helical" evidence="13">
    <location>
        <begin position="640"/>
        <end position="659"/>
    </location>
</feature>
<dbReference type="InterPro" id="IPR001734">
    <property type="entry name" value="Na/solute_symporter"/>
</dbReference>
<dbReference type="GO" id="GO:0005886">
    <property type="term" value="C:plasma membrane"/>
    <property type="evidence" value="ECO:0007669"/>
    <property type="project" value="TreeGrafter"/>
</dbReference>
<feature type="transmembrane region" description="Helical" evidence="13">
    <location>
        <begin position="84"/>
        <end position="106"/>
    </location>
</feature>
<gene>
    <name evidence="14" type="ORF">D4764_11G0006170</name>
</gene>